<reference evidence="6" key="1">
    <citation type="journal article" date="2009" name="Science">
        <title>The B73 maize genome: complexity, diversity, and dynamics.</title>
        <authorList>
            <person name="Schnable P.S."/>
            <person name="Ware D."/>
            <person name="Fulton R.S."/>
            <person name="Stein J.C."/>
            <person name="Wei F."/>
            <person name="Pasternak S."/>
            <person name="Liang C."/>
            <person name="Zhang J."/>
            <person name="Fulton L."/>
            <person name="Graves T.A."/>
            <person name="Minx P."/>
            <person name="Reily A.D."/>
            <person name="Courtney L."/>
            <person name="Kruchowski S.S."/>
            <person name="Tomlinson C."/>
            <person name="Strong C."/>
            <person name="Delehaunty K."/>
            <person name="Fronick C."/>
            <person name="Courtney B."/>
            <person name="Rock S.M."/>
            <person name="Belter E."/>
            <person name="Du F."/>
            <person name="Kim K."/>
            <person name="Abbott R.M."/>
            <person name="Cotton M."/>
            <person name="Levy A."/>
            <person name="Marchetto P."/>
            <person name="Ochoa K."/>
            <person name="Jackson S.M."/>
            <person name="Gillam B."/>
            <person name="Chen W."/>
            <person name="Yan L."/>
            <person name="Higginbotham J."/>
            <person name="Cardenas M."/>
            <person name="Waligorski J."/>
            <person name="Applebaum E."/>
            <person name="Phelps L."/>
            <person name="Falcone J."/>
            <person name="Kanchi K."/>
            <person name="Thane T."/>
            <person name="Scimone A."/>
            <person name="Thane N."/>
            <person name="Henke J."/>
            <person name="Wang T."/>
            <person name="Ruppert J."/>
            <person name="Shah N."/>
            <person name="Rotter K."/>
            <person name="Hodges J."/>
            <person name="Ingenthron E."/>
            <person name="Cordes M."/>
            <person name="Kohlberg S."/>
            <person name="Sgro J."/>
            <person name="Delgado B."/>
            <person name="Mead K."/>
            <person name="Chinwalla A."/>
            <person name="Leonard S."/>
            <person name="Crouse K."/>
            <person name="Collura K."/>
            <person name="Kudrna D."/>
            <person name="Currie J."/>
            <person name="He R."/>
            <person name="Angelova A."/>
            <person name="Rajasekar S."/>
            <person name="Mueller T."/>
            <person name="Lomeli R."/>
            <person name="Scara G."/>
            <person name="Ko A."/>
            <person name="Delaney K."/>
            <person name="Wissotski M."/>
            <person name="Lopez G."/>
            <person name="Campos D."/>
            <person name="Braidotti M."/>
            <person name="Ashley E."/>
            <person name="Golser W."/>
            <person name="Kim H."/>
            <person name="Lee S."/>
            <person name="Lin J."/>
            <person name="Dujmic Z."/>
            <person name="Kim W."/>
            <person name="Talag J."/>
            <person name="Zuccolo A."/>
            <person name="Fan C."/>
            <person name="Sebastian A."/>
            <person name="Kramer M."/>
            <person name="Spiegel L."/>
            <person name="Nascimento L."/>
            <person name="Zutavern T."/>
            <person name="Miller B."/>
            <person name="Ambroise C."/>
            <person name="Muller S."/>
            <person name="Spooner W."/>
            <person name="Narechania A."/>
            <person name="Ren L."/>
            <person name="Wei S."/>
            <person name="Kumari S."/>
            <person name="Faga B."/>
            <person name="Levy M.J."/>
            <person name="McMahan L."/>
            <person name="Van Buren P."/>
            <person name="Vaughn M.W."/>
            <person name="Ying K."/>
            <person name="Yeh C.-T."/>
            <person name="Emrich S.J."/>
            <person name="Jia Y."/>
            <person name="Kalyanaraman A."/>
            <person name="Hsia A.-P."/>
            <person name="Barbazuk W.B."/>
            <person name="Baucom R.S."/>
            <person name="Brutnell T.P."/>
            <person name="Carpita N.C."/>
            <person name="Chaparro C."/>
            <person name="Chia J.-M."/>
            <person name="Deragon J.-M."/>
            <person name="Estill J.C."/>
            <person name="Fu Y."/>
            <person name="Jeddeloh J.A."/>
            <person name="Han Y."/>
            <person name="Lee H."/>
            <person name="Li P."/>
            <person name="Lisch D.R."/>
            <person name="Liu S."/>
            <person name="Liu Z."/>
            <person name="Nagel D.H."/>
            <person name="McCann M.C."/>
            <person name="SanMiguel P."/>
            <person name="Myers A.M."/>
            <person name="Nettleton D."/>
            <person name="Nguyen J."/>
            <person name="Penning B.W."/>
            <person name="Ponnala L."/>
            <person name="Schneider K.L."/>
            <person name="Schwartz D.C."/>
            <person name="Sharma A."/>
            <person name="Soderlund C."/>
            <person name="Springer N.M."/>
            <person name="Sun Q."/>
            <person name="Wang H."/>
            <person name="Waterman M."/>
            <person name="Westerman R."/>
            <person name="Wolfgruber T.K."/>
            <person name="Yang L."/>
            <person name="Yu Y."/>
            <person name="Zhang L."/>
            <person name="Zhou S."/>
            <person name="Zhu Q."/>
            <person name="Bennetzen J.L."/>
            <person name="Dawe R.K."/>
            <person name="Jiang J."/>
            <person name="Jiang N."/>
            <person name="Presting G.G."/>
            <person name="Wessler S.R."/>
            <person name="Aluru S."/>
            <person name="Martienssen R.A."/>
            <person name="Clifton S.W."/>
            <person name="McCombie W.R."/>
            <person name="Wing R.A."/>
            <person name="Wilson R.K."/>
        </authorList>
    </citation>
    <scope>NUCLEOTIDE SEQUENCE [LARGE SCALE GENOMIC DNA]</scope>
    <source>
        <strain evidence="6">cv. B73</strain>
    </source>
</reference>
<keyword evidence="2" id="KW-0479">Metal-binding</keyword>
<dbReference type="EnsemblPlants" id="Zm00001eb172840_T001">
    <property type="protein sequence ID" value="Zm00001eb172840_P001"/>
    <property type="gene ID" value="Zm00001eb172840"/>
</dbReference>
<evidence type="ECO:0000259" key="4">
    <source>
        <dbReference type="Pfam" id="PF04570"/>
    </source>
</evidence>
<accession>A0A804NN24</accession>
<evidence type="ECO:0000313" key="6">
    <source>
        <dbReference type="Proteomes" id="UP000007305"/>
    </source>
</evidence>
<comment type="similarity">
    <text evidence="1">Belongs to the FLZ family.</text>
</comment>
<dbReference type="Gramene" id="Zm00001eb172840_T001">
    <property type="protein sequence ID" value="Zm00001eb172840_P001"/>
    <property type="gene ID" value="Zm00001eb172840"/>
</dbReference>
<evidence type="ECO:0000256" key="3">
    <source>
        <dbReference type="SAM" id="MobiDB-lite"/>
    </source>
</evidence>
<organism evidence="5 6">
    <name type="scientific">Zea mays</name>
    <name type="common">Maize</name>
    <dbReference type="NCBI Taxonomy" id="4577"/>
    <lineage>
        <taxon>Eukaryota</taxon>
        <taxon>Viridiplantae</taxon>
        <taxon>Streptophyta</taxon>
        <taxon>Embryophyta</taxon>
        <taxon>Tracheophyta</taxon>
        <taxon>Spermatophyta</taxon>
        <taxon>Magnoliopsida</taxon>
        <taxon>Liliopsida</taxon>
        <taxon>Poales</taxon>
        <taxon>Poaceae</taxon>
        <taxon>PACMAD clade</taxon>
        <taxon>Panicoideae</taxon>
        <taxon>Andropogonodae</taxon>
        <taxon>Andropogoneae</taxon>
        <taxon>Tripsacinae</taxon>
        <taxon>Zea</taxon>
    </lineage>
</organism>
<feature type="compositionally biased region" description="Basic residues" evidence="3">
    <location>
        <begin position="29"/>
        <end position="46"/>
    </location>
</feature>
<feature type="compositionally biased region" description="Basic residues" evidence="3">
    <location>
        <begin position="59"/>
        <end position="71"/>
    </location>
</feature>
<reference evidence="5" key="3">
    <citation type="submission" date="2021-05" db="UniProtKB">
        <authorList>
            <consortium name="EnsemblPlants"/>
        </authorList>
    </citation>
    <scope>IDENTIFICATION</scope>
    <source>
        <strain evidence="5">cv. B73</strain>
    </source>
</reference>
<evidence type="ECO:0000256" key="2">
    <source>
        <dbReference type="ARBA" id="ARBA00022723"/>
    </source>
</evidence>
<protein>
    <recommendedName>
        <fullName evidence="4">FLZ-type domain-containing protein</fullName>
    </recommendedName>
</protein>
<dbReference type="GO" id="GO:0046872">
    <property type="term" value="F:metal ion binding"/>
    <property type="evidence" value="ECO:0007669"/>
    <property type="project" value="UniProtKB-KW"/>
</dbReference>
<feature type="region of interest" description="Disordered" evidence="3">
    <location>
        <begin position="27"/>
        <end position="91"/>
    </location>
</feature>
<dbReference type="AlphaFoldDB" id="A0A804NN24"/>
<dbReference type="Proteomes" id="UP000007305">
    <property type="component" value="Chromosome 4"/>
</dbReference>
<reference evidence="5" key="2">
    <citation type="submission" date="2019-07" db="EMBL/GenBank/DDBJ databases">
        <authorList>
            <person name="Seetharam A."/>
            <person name="Woodhouse M."/>
            <person name="Cannon E."/>
        </authorList>
    </citation>
    <scope>NUCLEOTIDE SEQUENCE [LARGE SCALE GENOMIC DNA]</scope>
    <source>
        <strain evidence="5">cv. B73</strain>
    </source>
</reference>
<dbReference type="InParanoid" id="A0A804NN24"/>
<dbReference type="Pfam" id="PF04570">
    <property type="entry name" value="zf-FLZ"/>
    <property type="match status" value="1"/>
</dbReference>
<name>A0A804NN24_MAIZE</name>
<proteinExistence type="inferred from homology"/>
<dbReference type="InterPro" id="IPR007650">
    <property type="entry name" value="Zf-FLZ_dom"/>
</dbReference>
<evidence type="ECO:0000313" key="5">
    <source>
        <dbReference type="EnsemblPlants" id="Zm00001eb172840_P001"/>
    </source>
</evidence>
<sequence>MVGGGRRGGAAEEVKLNTGNVFAALESLKKKKKGDKGKAAGRRTARGPRNPRQTGERVRRLRGVHLRHLARGRPEDHAHPRRRDGGGAQGRRRWWLQEGGFQHRAVGIERPAAAHVFVFVAGGTRQSRRVRPLLLLHEEVAGGPGHLHLPVKRLVVGCRGEKAFCSDECRNRNLGMDLPVLATLARTPARSQARAGKVEAEPPPRRSPAFYSSVFAQIEEIGWKQLVSATGDGVSCLTFHVVNGFIEEAEEEELMILDSARNL</sequence>
<evidence type="ECO:0000256" key="1">
    <source>
        <dbReference type="ARBA" id="ARBA00009374"/>
    </source>
</evidence>
<feature type="domain" description="FLZ-type" evidence="4">
    <location>
        <begin position="159"/>
        <end position="177"/>
    </location>
</feature>
<keyword evidence="6" id="KW-1185">Reference proteome</keyword>